<dbReference type="STRING" id="1262450.S3CQ96"/>
<feature type="region of interest" description="Disordered" evidence="8">
    <location>
        <begin position="70"/>
        <end position="115"/>
    </location>
</feature>
<dbReference type="VEuPathDB" id="FungiDB:F503_08558"/>
<evidence type="ECO:0000256" key="8">
    <source>
        <dbReference type="SAM" id="MobiDB-lite"/>
    </source>
</evidence>
<dbReference type="Pfam" id="PF00649">
    <property type="entry name" value="Copper-fist"/>
    <property type="match status" value="1"/>
</dbReference>
<protein>
    <submittedName>
        <fullName evidence="10">Grisea protein</fullName>
    </submittedName>
</protein>
<evidence type="ECO:0000313" key="10">
    <source>
        <dbReference type="EMBL" id="EPE02795.1"/>
    </source>
</evidence>
<dbReference type="Proteomes" id="UP000016923">
    <property type="component" value="Unassembled WGS sequence"/>
</dbReference>
<dbReference type="InterPro" id="IPR036395">
    <property type="entry name" value="Cu_fist_DNA-bd_dom_sf"/>
</dbReference>
<comment type="subcellular location">
    <subcellularLocation>
        <location evidence="1">Nucleus</location>
    </subcellularLocation>
</comment>
<dbReference type="GO" id="GO:0045944">
    <property type="term" value="P:positive regulation of transcription by RNA polymerase II"/>
    <property type="evidence" value="ECO:0007669"/>
    <property type="project" value="TreeGrafter"/>
</dbReference>
<evidence type="ECO:0000313" key="11">
    <source>
        <dbReference type="Proteomes" id="UP000016923"/>
    </source>
</evidence>
<dbReference type="PROSITE" id="PS50073">
    <property type="entry name" value="COPPER_FIST_2"/>
    <property type="match status" value="1"/>
</dbReference>
<feature type="region of interest" description="Disordered" evidence="8">
    <location>
        <begin position="253"/>
        <end position="277"/>
    </location>
</feature>
<keyword evidence="7" id="KW-0539">Nucleus</keyword>
<dbReference type="PRINTS" id="PR00617">
    <property type="entry name" value="COPPERFIST"/>
</dbReference>
<evidence type="ECO:0000256" key="1">
    <source>
        <dbReference type="ARBA" id="ARBA00004123"/>
    </source>
</evidence>
<keyword evidence="11" id="KW-1185">Reference proteome</keyword>
<feature type="domain" description="Copper-fist" evidence="9">
    <location>
        <begin position="1"/>
        <end position="41"/>
    </location>
</feature>
<dbReference type="GO" id="GO:0000978">
    <property type="term" value="F:RNA polymerase II cis-regulatory region sequence-specific DNA binding"/>
    <property type="evidence" value="ECO:0007669"/>
    <property type="project" value="TreeGrafter"/>
</dbReference>
<evidence type="ECO:0000256" key="6">
    <source>
        <dbReference type="ARBA" id="ARBA00023163"/>
    </source>
</evidence>
<dbReference type="PROSITE" id="PS01119">
    <property type="entry name" value="COPPER_FIST_1"/>
    <property type="match status" value="1"/>
</dbReference>
<feature type="compositionally biased region" description="Low complexity" evidence="8">
    <location>
        <begin position="74"/>
        <end position="108"/>
    </location>
</feature>
<dbReference type="OrthoDB" id="5600085at2759"/>
<evidence type="ECO:0000256" key="5">
    <source>
        <dbReference type="ARBA" id="ARBA00023015"/>
    </source>
</evidence>
<feature type="region of interest" description="Disordered" evidence="8">
    <location>
        <begin position="325"/>
        <end position="347"/>
    </location>
</feature>
<dbReference type="Gene3D" id="3.90.430.10">
    <property type="entry name" value="Copper fist DNA-binding domain"/>
    <property type="match status" value="1"/>
</dbReference>
<keyword evidence="5" id="KW-0805">Transcription regulation</keyword>
<dbReference type="SUPFAM" id="SSF57879">
    <property type="entry name" value="Zinc domain conserved in yeast copper-regulated transcription factors"/>
    <property type="match status" value="1"/>
</dbReference>
<name>S3CQ96_OPHP1</name>
<dbReference type="SMART" id="SM01090">
    <property type="entry name" value="Copper-fist"/>
    <property type="match status" value="1"/>
</dbReference>
<organism evidence="10 11">
    <name type="scientific">Ophiostoma piceae (strain UAMH 11346)</name>
    <name type="common">Sap stain fungus</name>
    <dbReference type="NCBI Taxonomy" id="1262450"/>
    <lineage>
        <taxon>Eukaryota</taxon>
        <taxon>Fungi</taxon>
        <taxon>Dikarya</taxon>
        <taxon>Ascomycota</taxon>
        <taxon>Pezizomycotina</taxon>
        <taxon>Sordariomycetes</taxon>
        <taxon>Sordariomycetidae</taxon>
        <taxon>Ophiostomatales</taxon>
        <taxon>Ophiostomataceae</taxon>
        <taxon>Ophiostoma</taxon>
    </lineage>
</organism>
<feature type="compositionally biased region" description="Polar residues" evidence="8">
    <location>
        <begin position="325"/>
        <end position="345"/>
    </location>
</feature>
<dbReference type="SMART" id="SM00412">
    <property type="entry name" value="Cu_FIST"/>
    <property type="match status" value="1"/>
</dbReference>
<dbReference type="GO" id="GO:0005507">
    <property type="term" value="F:copper ion binding"/>
    <property type="evidence" value="ECO:0007669"/>
    <property type="project" value="InterPro"/>
</dbReference>
<dbReference type="GO" id="GO:0005634">
    <property type="term" value="C:nucleus"/>
    <property type="evidence" value="ECO:0007669"/>
    <property type="project" value="UniProtKB-SubCell"/>
</dbReference>
<gene>
    <name evidence="10" type="ORF">F503_08558</name>
</gene>
<keyword evidence="3" id="KW-0862">Zinc</keyword>
<feature type="region of interest" description="Disordered" evidence="8">
    <location>
        <begin position="371"/>
        <end position="395"/>
    </location>
</feature>
<evidence type="ECO:0000256" key="7">
    <source>
        <dbReference type="ARBA" id="ARBA00023242"/>
    </source>
</evidence>
<proteinExistence type="predicted"/>
<dbReference type="PANTHER" id="PTHR28088">
    <property type="entry name" value="TRANSCRIPTIONAL ACTIVATOR HAA1-RELATED"/>
    <property type="match status" value="1"/>
</dbReference>
<dbReference type="GO" id="GO:0006879">
    <property type="term" value="P:intracellular iron ion homeostasis"/>
    <property type="evidence" value="ECO:0007669"/>
    <property type="project" value="TreeGrafter"/>
</dbReference>
<evidence type="ECO:0000259" key="9">
    <source>
        <dbReference type="PROSITE" id="PS50073"/>
    </source>
</evidence>
<dbReference type="InterPro" id="IPR051763">
    <property type="entry name" value="Copper_Homeo_Regul"/>
</dbReference>
<accession>S3CQ96</accession>
<reference evidence="10 11" key="1">
    <citation type="journal article" date="2013" name="BMC Genomics">
        <title>The genome and transcriptome of the pine saprophyte Ophiostoma piceae, and a comparison with the bark beetle-associated pine pathogen Grosmannia clavigera.</title>
        <authorList>
            <person name="Haridas S."/>
            <person name="Wang Y."/>
            <person name="Lim L."/>
            <person name="Massoumi Alamouti S."/>
            <person name="Jackman S."/>
            <person name="Docking R."/>
            <person name="Robertson G."/>
            <person name="Birol I."/>
            <person name="Bohlmann J."/>
            <person name="Breuil C."/>
        </authorList>
    </citation>
    <scope>NUCLEOTIDE SEQUENCE [LARGE SCALE GENOMIC DNA]</scope>
    <source>
        <strain evidence="10 11">UAMH 11346</strain>
    </source>
</reference>
<feature type="region of interest" description="Disordered" evidence="8">
    <location>
        <begin position="572"/>
        <end position="592"/>
    </location>
</feature>
<dbReference type="PANTHER" id="PTHR28088:SF9">
    <property type="entry name" value="TRANSCRIPTION FACTOR GRISEA, PUTATIVE (AFU_ORTHOLOGUE AFUA_1G13190)-RELATED"/>
    <property type="match status" value="1"/>
</dbReference>
<keyword evidence="2" id="KW-0479">Metal-binding</keyword>
<keyword evidence="4" id="KW-0186">Copper</keyword>
<dbReference type="OMA" id="AFMIRIP"/>
<dbReference type="InterPro" id="IPR001083">
    <property type="entry name" value="Cu_fist_DNA-bd_dom"/>
</dbReference>
<dbReference type="GO" id="GO:0000981">
    <property type="term" value="F:DNA-binding transcription factor activity, RNA polymerase II-specific"/>
    <property type="evidence" value="ECO:0007669"/>
    <property type="project" value="TreeGrafter"/>
</dbReference>
<keyword evidence="6" id="KW-0804">Transcription</keyword>
<sequence>MPIIDNQKMACEPCIRGHRSTKCNHANERMMIPVRKPGRPLSICPHPPNNRCSCTSVTAALPRTRRCGGCVSKPGASSSSSSGPASNVKTMPRSPSKRSFSSKSLQLSDGQPQLGQSQFNVSILGRPDMGMPVNPPPSWSNGSAPAAYGGMPMPGQHQQQDGGYILSMQSNEYMPSQASIPAMIPMVGGQFQPEFQLPGQANGGQIYANEQFQPQFSGYSNGMDMSAFGPSLEDFAAGPPASQINGYHNVQFPAQPLPQQQPQPARGSCCGSTPTPATESFSAPIVAAEAPPSSCCAPPPPKRSESSCCGPTVVTAAATKDTASIESAQITPASSRNSMASNAGTASCCSESPTSLSSSFSQHAMLKTESRAGGPIPLSSIPPAPQPGTSTAQQATQDQVYANMVATHRLQQHGTPAWYRYAPQFGTASTPLQQSQWRSSLIVMDGLPATDGSVLGNGNGNGNGNDDSLRRAFGGDGAPGTTTPAYTVVAAPTTADSDGTSHLCSCGDDCNCVGCVAHPYNAATQNAVQAAWQAIDDSSSTSSSTRTAKASTHAATTSTASATGITTFQLANTSSETSSPVQEFTPSDTADDQPLSADDFLFVNYSVAGCIGEDLICPCGDDCQCFGCTLHNPLVST</sequence>
<feature type="compositionally biased region" description="Polar residues" evidence="8">
    <location>
        <begin position="572"/>
        <end position="588"/>
    </location>
</feature>
<dbReference type="eggNOG" id="ENOG502SQDA">
    <property type="taxonomic scope" value="Eukaryota"/>
</dbReference>
<dbReference type="AlphaFoldDB" id="S3CQ96"/>
<evidence type="ECO:0000256" key="2">
    <source>
        <dbReference type="ARBA" id="ARBA00022723"/>
    </source>
</evidence>
<dbReference type="EMBL" id="KE148174">
    <property type="protein sequence ID" value="EPE02795.1"/>
    <property type="molecule type" value="Genomic_DNA"/>
</dbReference>
<evidence type="ECO:0000256" key="4">
    <source>
        <dbReference type="ARBA" id="ARBA00023008"/>
    </source>
</evidence>
<dbReference type="HOGENOM" id="CLU_036162_0_0_1"/>
<dbReference type="FunFam" id="3.90.430.10:FF:000001">
    <property type="entry name" value="Copper fist DNA-binding protein"/>
    <property type="match status" value="1"/>
</dbReference>
<dbReference type="GO" id="GO:0006878">
    <property type="term" value="P:intracellular copper ion homeostasis"/>
    <property type="evidence" value="ECO:0007669"/>
    <property type="project" value="TreeGrafter"/>
</dbReference>
<evidence type="ECO:0000256" key="3">
    <source>
        <dbReference type="ARBA" id="ARBA00022833"/>
    </source>
</evidence>